<dbReference type="AlphaFoldDB" id="A0A0U1DRR0"/>
<dbReference type="Proteomes" id="UP000193811">
    <property type="component" value="Unassembled WGS sequence"/>
</dbReference>
<gene>
    <name evidence="3" type="ORF">AWB98_06625</name>
    <name evidence="2" type="ORF">BN970_05059</name>
</gene>
<sequence length="206" mass="22077">MGAGDLVGVVGGVVGAVAGLVALIYAHKANTKSDSSNDLARTANDLASTANTLATEANTTADNALEVAKEANQYSHRDEARATERHDVHWDEGWESLQRGIYCLTKRGDDEAHDVKATVTFAGQELTRRASLITDDKTSLSFEFGSAAYDAAQQAYNDSLRRGSMSASVAVRTVQVHVDWTTRLDAPKHYENSSPIVLVGPATGRR</sequence>
<evidence type="ECO:0000313" key="2">
    <source>
        <dbReference type="EMBL" id="CQD21587.1"/>
    </source>
</evidence>
<organism evidence="2 4">
    <name type="scientific">Mycolicibacterium conceptionense</name>
    <dbReference type="NCBI Taxonomy" id="451644"/>
    <lineage>
        <taxon>Bacteria</taxon>
        <taxon>Bacillati</taxon>
        <taxon>Actinomycetota</taxon>
        <taxon>Actinomycetes</taxon>
        <taxon>Mycobacteriales</taxon>
        <taxon>Mycobacteriaceae</taxon>
        <taxon>Mycolicibacterium</taxon>
    </lineage>
</organism>
<feature type="transmembrane region" description="Helical" evidence="1">
    <location>
        <begin position="6"/>
        <end position="26"/>
    </location>
</feature>
<dbReference type="EMBL" id="CTEF01000004">
    <property type="protein sequence ID" value="CQD21587.1"/>
    <property type="molecule type" value="Genomic_DNA"/>
</dbReference>
<dbReference type="GeneID" id="44295109"/>
<evidence type="ECO:0000313" key="3">
    <source>
        <dbReference type="EMBL" id="ORV29059.1"/>
    </source>
</evidence>
<dbReference type="Proteomes" id="UP000182227">
    <property type="component" value="Unassembled WGS sequence"/>
</dbReference>
<evidence type="ECO:0000313" key="4">
    <source>
        <dbReference type="Proteomes" id="UP000182227"/>
    </source>
</evidence>
<keyword evidence="1" id="KW-0812">Transmembrane</keyword>
<name>A0A0U1DRR0_9MYCO</name>
<protein>
    <submittedName>
        <fullName evidence="2">Uncharacterized protein</fullName>
    </submittedName>
</protein>
<proteinExistence type="predicted"/>
<reference evidence="3 5" key="2">
    <citation type="submission" date="2016-01" db="EMBL/GenBank/DDBJ databases">
        <title>The new phylogeny of the genus Mycobacterium.</title>
        <authorList>
            <person name="Tarcisio F."/>
            <person name="Conor M."/>
            <person name="Antonella G."/>
            <person name="Elisabetta G."/>
            <person name="Giulia F.S."/>
            <person name="Sara T."/>
            <person name="Anna F."/>
            <person name="Clotilde B."/>
            <person name="Roberto B."/>
            <person name="Veronica D.S."/>
            <person name="Fabio R."/>
            <person name="Monica P."/>
            <person name="Olivier J."/>
            <person name="Enrico T."/>
            <person name="Nicola S."/>
        </authorList>
    </citation>
    <scope>NUCLEOTIDE SEQUENCE [LARGE SCALE GENOMIC DNA]</scope>
    <source>
        <strain evidence="3 5">CCUG 50187</strain>
    </source>
</reference>
<accession>A0A0U1DRR0</accession>
<dbReference type="RefSeq" id="WP_085140308.1">
    <property type="nucleotide sequence ID" value="NZ_JACKVA010000016.1"/>
</dbReference>
<evidence type="ECO:0000313" key="5">
    <source>
        <dbReference type="Proteomes" id="UP000193811"/>
    </source>
</evidence>
<keyword evidence="1" id="KW-0472">Membrane</keyword>
<reference evidence="2 4" key="1">
    <citation type="submission" date="2015-03" db="EMBL/GenBank/DDBJ databases">
        <authorList>
            <person name="Murphy D."/>
        </authorList>
    </citation>
    <scope>NUCLEOTIDE SEQUENCE [LARGE SCALE GENOMIC DNA]</scope>
    <source>
        <strain evidence="2 4">D16</strain>
    </source>
</reference>
<evidence type="ECO:0000256" key="1">
    <source>
        <dbReference type="SAM" id="Phobius"/>
    </source>
</evidence>
<dbReference type="EMBL" id="LQOP01000008">
    <property type="protein sequence ID" value="ORV29059.1"/>
    <property type="molecule type" value="Genomic_DNA"/>
</dbReference>
<keyword evidence="1" id="KW-1133">Transmembrane helix</keyword>
<keyword evidence="5" id="KW-1185">Reference proteome</keyword>